<dbReference type="Proteomes" id="UP000594468">
    <property type="component" value="Chromosome"/>
</dbReference>
<evidence type="ECO:0000313" key="2">
    <source>
        <dbReference type="Proteomes" id="UP000594468"/>
    </source>
</evidence>
<organism evidence="1 2">
    <name type="scientific">Phototrophicus methaneseepsis</name>
    <dbReference type="NCBI Taxonomy" id="2710758"/>
    <lineage>
        <taxon>Bacteria</taxon>
        <taxon>Bacillati</taxon>
        <taxon>Chloroflexota</taxon>
        <taxon>Candidatus Thermofontia</taxon>
        <taxon>Phototrophicales</taxon>
        <taxon>Phototrophicaceae</taxon>
        <taxon>Phototrophicus</taxon>
    </lineage>
</organism>
<dbReference type="KEGG" id="pmet:G4Y79_07085"/>
<dbReference type="AlphaFoldDB" id="A0A7S8EBV5"/>
<evidence type="ECO:0000313" key="1">
    <source>
        <dbReference type="EMBL" id="QPC84130.1"/>
    </source>
</evidence>
<evidence type="ECO:0008006" key="3">
    <source>
        <dbReference type="Google" id="ProtNLM"/>
    </source>
</evidence>
<accession>A0A7S8EBV5</accession>
<keyword evidence="2" id="KW-1185">Reference proteome</keyword>
<protein>
    <recommendedName>
        <fullName evidence="3">PRC-barrel domain-containing protein</fullName>
    </recommendedName>
</protein>
<sequence length="122" mass="13388">MLKQQEQITEGMTVIDVNGNRVGNVEFIKFGDEDLQDPGVEVNEPSTAPDETPNFFDDIARAIVGGPDIPQEVRQNLLRLGYMKIGNTGLFKGNRYATLDAVDHVHDDHVHLSIDSDALIGG</sequence>
<dbReference type="RefSeq" id="WP_195172194.1">
    <property type="nucleotide sequence ID" value="NZ_CP062983.1"/>
</dbReference>
<reference evidence="1 2" key="1">
    <citation type="submission" date="2020-02" db="EMBL/GenBank/DDBJ databases">
        <authorList>
            <person name="Zheng R.K."/>
            <person name="Sun C.M."/>
        </authorList>
    </citation>
    <scope>NUCLEOTIDE SEQUENCE [LARGE SCALE GENOMIC DNA]</scope>
    <source>
        <strain evidence="2">rifampicinis</strain>
    </source>
</reference>
<dbReference type="EMBL" id="CP062983">
    <property type="protein sequence ID" value="QPC84130.1"/>
    <property type="molecule type" value="Genomic_DNA"/>
</dbReference>
<name>A0A7S8EBV5_9CHLR</name>
<proteinExistence type="predicted"/>
<gene>
    <name evidence="1" type="ORF">G4Y79_07085</name>
</gene>